<sequence length="276" mass="30064">MANYVDRETQTKWARLMQCESVRPDALLSPPHDTPTPPDDMLTEKPQFVYGGAIPRIASPELRTSDQPSGASSLVDRRRNPVGLNPHIDLFSPPRPRNDELGDDGAPDAENPPSPPPTNALLSPLPEANRRHAGHTPLIPRSPSIERDTGRQLFQQQASDDGSTTPDGDKGLRGALQLPTNPTDGAQDHFIGLEDLDHRLGRIAKQQKILRGEFEDEPTPKPDPKPRMDSVEMDGEGFPLSRKGSADSRRPTAPGEIDGITLKTPPSNFGAPFGQL</sequence>
<protein>
    <submittedName>
        <fullName evidence="2">Uncharacterized protein</fullName>
    </submittedName>
</protein>
<accession>A0A6A6ZDY5</accession>
<dbReference type="AlphaFoldDB" id="A0A6A6ZDY5"/>
<organism evidence="2 3">
    <name type="scientific">Ophiobolus disseminans</name>
    <dbReference type="NCBI Taxonomy" id="1469910"/>
    <lineage>
        <taxon>Eukaryota</taxon>
        <taxon>Fungi</taxon>
        <taxon>Dikarya</taxon>
        <taxon>Ascomycota</taxon>
        <taxon>Pezizomycotina</taxon>
        <taxon>Dothideomycetes</taxon>
        <taxon>Pleosporomycetidae</taxon>
        <taxon>Pleosporales</taxon>
        <taxon>Pleosporineae</taxon>
        <taxon>Phaeosphaeriaceae</taxon>
        <taxon>Ophiobolus</taxon>
    </lineage>
</organism>
<evidence type="ECO:0000256" key="1">
    <source>
        <dbReference type="SAM" id="MobiDB-lite"/>
    </source>
</evidence>
<gene>
    <name evidence="2" type="ORF">CC86DRAFT_144721</name>
</gene>
<evidence type="ECO:0000313" key="3">
    <source>
        <dbReference type="Proteomes" id="UP000799424"/>
    </source>
</evidence>
<feature type="compositionally biased region" description="Polar residues" evidence="1">
    <location>
        <begin position="152"/>
        <end position="166"/>
    </location>
</feature>
<feature type="region of interest" description="Disordered" evidence="1">
    <location>
        <begin position="207"/>
        <end position="276"/>
    </location>
</feature>
<dbReference type="Proteomes" id="UP000799424">
    <property type="component" value="Unassembled WGS sequence"/>
</dbReference>
<proteinExistence type="predicted"/>
<dbReference type="OrthoDB" id="3784117at2759"/>
<dbReference type="EMBL" id="MU006245">
    <property type="protein sequence ID" value="KAF2819332.1"/>
    <property type="molecule type" value="Genomic_DNA"/>
</dbReference>
<evidence type="ECO:0000313" key="2">
    <source>
        <dbReference type="EMBL" id="KAF2819332.1"/>
    </source>
</evidence>
<reference evidence="2" key="1">
    <citation type="journal article" date="2020" name="Stud. Mycol.">
        <title>101 Dothideomycetes genomes: a test case for predicting lifestyles and emergence of pathogens.</title>
        <authorList>
            <person name="Haridas S."/>
            <person name="Albert R."/>
            <person name="Binder M."/>
            <person name="Bloem J."/>
            <person name="Labutti K."/>
            <person name="Salamov A."/>
            <person name="Andreopoulos B."/>
            <person name="Baker S."/>
            <person name="Barry K."/>
            <person name="Bills G."/>
            <person name="Bluhm B."/>
            <person name="Cannon C."/>
            <person name="Castanera R."/>
            <person name="Culley D."/>
            <person name="Daum C."/>
            <person name="Ezra D."/>
            <person name="Gonzalez J."/>
            <person name="Henrissat B."/>
            <person name="Kuo A."/>
            <person name="Liang C."/>
            <person name="Lipzen A."/>
            <person name="Lutzoni F."/>
            <person name="Magnuson J."/>
            <person name="Mondo S."/>
            <person name="Nolan M."/>
            <person name="Ohm R."/>
            <person name="Pangilinan J."/>
            <person name="Park H.-J."/>
            <person name="Ramirez L."/>
            <person name="Alfaro M."/>
            <person name="Sun H."/>
            <person name="Tritt A."/>
            <person name="Yoshinaga Y."/>
            <person name="Zwiers L.-H."/>
            <person name="Turgeon B."/>
            <person name="Goodwin S."/>
            <person name="Spatafora J."/>
            <person name="Crous P."/>
            <person name="Grigoriev I."/>
        </authorList>
    </citation>
    <scope>NUCLEOTIDE SEQUENCE</scope>
    <source>
        <strain evidence="2">CBS 113818</strain>
    </source>
</reference>
<name>A0A6A6ZDY5_9PLEO</name>
<keyword evidence="3" id="KW-1185">Reference proteome</keyword>
<feature type="region of interest" description="Disordered" evidence="1">
    <location>
        <begin position="22"/>
        <end position="189"/>
    </location>
</feature>
<feature type="compositionally biased region" description="Basic and acidic residues" evidence="1">
    <location>
        <begin position="210"/>
        <end position="230"/>
    </location>
</feature>